<evidence type="ECO:0000313" key="1">
    <source>
        <dbReference type="EMBL" id="KAG7450930.1"/>
    </source>
</evidence>
<gene>
    <name evidence="1" type="ORF">BT62DRAFT_386712</name>
</gene>
<dbReference type="InterPro" id="IPR032675">
    <property type="entry name" value="LRR_dom_sf"/>
</dbReference>
<name>A0A9P7W2S9_9AGAR</name>
<dbReference type="GeneID" id="66103046"/>
<dbReference type="OrthoDB" id="2838469at2759"/>
<evidence type="ECO:0000313" key="2">
    <source>
        <dbReference type="Proteomes" id="UP000812287"/>
    </source>
</evidence>
<dbReference type="EMBL" id="MU250525">
    <property type="protein sequence ID" value="KAG7450930.1"/>
    <property type="molecule type" value="Genomic_DNA"/>
</dbReference>
<protein>
    <submittedName>
        <fullName evidence="1">Uncharacterized protein</fullName>
    </submittedName>
</protein>
<proteinExistence type="predicted"/>
<dbReference type="RefSeq" id="XP_043044430.1">
    <property type="nucleotide sequence ID" value="XM_043180750.1"/>
</dbReference>
<organism evidence="1 2">
    <name type="scientific">Guyanagaster necrorhizus</name>
    <dbReference type="NCBI Taxonomy" id="856835"/>
    <lineage>
        <taxon>Eukaryota</taxon>
        <taxon>Fungi</taxon>
        <taxon>Dikarya</taxon>
        <taxon>Basidiomycota</taxon>
        <taxon>Agaricomycotina</taxon>
        <taxon>Agaricomycetes</taxon>
        <taxon>Agaricomycetidae</taxon>
        <taxon>Agaricales</taxon>
        <taxon>Marasmiineae</taxon>
        <taxon>Physalacriaceae</taxon>
        <taxon>Guyanagaster</taxon>
    </lineage>
</organism>
<accession>A0A9P7W2S9</accession>
<keyword evidence="2" id="KW-1185">Reference proteome</keyword>
<dbReference type="AlphaFoldDB" id="A0A9P7W2S9"/>
<sequence length="249" mass="29069">MLGSRLTRIFRRCFTSTHFCQRAFILPDFRNFDTQIPDHATAVRFRDNDKDISQIFRRFKNIEHLQFLEKNMSFVFDDSLLLNILSKMPLKSLHFTSAIFHDINHLCSFIRHFSSVKEVYCSRLRFLQERPIRRSLLVEEGPALQTIRIDSDDLWCAALDGSFGTINKLRNVTVMDVKYKQLADIGLFLHQTAQEGSLKKFNVRHMHGFDVRDRAKGNATWKRNPAPLEISHLKSLGIDVHGRHVERLG</sequence>
<dbReference type="Gene3D" id="3.80.10.10">
    <property type="entry name" value="Ribonuclease Inhibitor"/>
    <property type="match status" value="1"/>
</dbReference>
<reference evidence="1" key="1">
    <citation type="submission" date="2020-11" db="EMBL/GenBank/DDBJ databases">
        <title>Adaptations for nitrogen fixation in a non-lichenized fungal sporocarp promotes dispersal by wood-feeding termites.</title>
        <authorList>
            <consortium name="DOE Joint Genome Institute"/>
            <person name="Koch R.A."/>
            <person name="Yoon G."/>
            <person name="Arayal U."/>
            <person name="Lail K."/>
            <person name="Amirebrahimi M."/>
            <person name="Labutti K."/>
            <person name="Lipzen A."/>
            <person name="Riley R."/>
            <person name="Barry K."/>
            <person name="Henrissat B."/>
            <person name="Grigoriev I.V."/>
            <person name="Herr J.R."/>
            <person name="Aime M.C."/>
        </authorList>
    </citation>
    <scope>NUCLEOTIDE SEQUENCE</scope>
    <source>
        <strain evidence="1">MCA 3950</strain>
    </source>
</reference>
<dbReference type="Proteomes" id="UP000812287">
    <property type="component" value="Unassembled WGS sequence"/>
</dbReference>
<comment type="caution">
    <text evidence="1">The sequence shown here is derived from an EMBL/GenBank/DDBJ whole genome shotgun (WGS) entry which is preliminary data.</text>
</comment>